<keyword evidence="3" id="KW-1185">Reference proteome</keyword>
<evidence type="ECO:0000313" key="3">
    <source>
        <dbReference type="Proteomes" id="UP000054538"/>
    </source>
</evidence>
<reference evidence="2 3" key="1">
    <citation type="submission" date="2014-04" db="EMBL/GenBank/DDBJ databases">
        <authorList>
            <consortium name="DOE Joint Genome Institute"/>
            <person name="Kuo A."/>
            <person name="Kohler A."/>
            <person name="Jargeat P."/>
            <person name="Nagy L.G."/>
            <person name="Floudas D."/>
            <person name="Copeland A."/>
            <person name="Barry K.W."/>
            <person name="Cichocki N."/>
            <person name="Veneault-Fourrey C."/>
            <person name="LaButti K."/>
            <person name="Lindquist E.A."/>
            <person name="Lipzen A."/>
            <person name="Lundell T."/>
            <person name="Morin E."/>
            <person name="Murat C."/>
            <person name="Sun H."/>
            <person name="Tunlid A."/>
            <person name="Henrissat B."/>
            <person name="Grigoriev I.V."/>
            <person name="Hibbett D.S."/>
            <person name="Martin F."/>
            <person name="Nordberg H.P."/>
            <person name="Cantor M.N."/>
            <person name="Hua S.X."/>
        </authorList>
    </citation>
    <scope>NUCLEOTIDE SEQUENCE [LARGE SCALE GENOMIC DNA]</scope>
    <source>
        <strain evidence="2 3">Ve08.2h10</strain>
    </source>
</reference>
<dbReference type="HOGENOM" id="CLU_026452_0_0_1"/>
<evidence type="ECO:0000256" key="1">
    <source>
        <dbReference type="SAM" id="MobiDB-lite"/>
    </source>
</evidence>
<reference evidence="3" key="2">
    <citation type="submission" date="2015-01" db="EMBL/GenBank/DDBJ databases">
        <title>Evolutionary Origins and Diversification of the Mycorrhizal Mutualists.</title>
        <authorList>
            <consortium name="DOE Joint Genome Institute"/>
            <consortium name="Mycorrhizal Genomics Consortium"/>
            <person name="Kohler A."/>
            <person name="Kuo A."/>
            <person name="Nagy L.G."/>
            <person name="Floudas D."/>
            <person name="Copeland A."/>
            <person name="Barry K.W."/>
            <person name="Cichocki N."/>
            <person name="Veneault-Fourrey C."/>
            <person name="LaButti K."/>
            <person name="Lindquist E.A."/>
            <person name="Lipzen A."/>
            <person name="Lundell T."/>
            <person name="Morin E."/>
            <person name="Murat C."/>
            <person name="Riley R."/>
            <person name="Ohm R."/>
            <person name="Sun H."/>
            <person name="Tunlid A."/>
            <person name="Henrissat B."/>
            <person name="Grigoriev I.V."/>
            <person name="Hibbett D.S."/>
            <person name="Martin F."/>
        </authorList>
    </citation>
    <scope>NUCLEOTIDE SEQUENCE [LARGE SCALE GENOMIC DNA]</scope>
    <source>
        <strain evidence="3">Ve08.2h10</strain>
    </source>
</reference>
<dbReference type="OrthoDB" id="2673963at2759"/>
<organism evidence="2 3">
    <name type="scientific">Paxillus rubicundulus Ve08.2h10</name>
    <dbReference type="NCBI Taxonomy" id="930991"/>
    <lineage>
        <taxon>Eukaryota</taxon>
        <taxon>Fungi</taxon>
        <taxon>Dikarya</taxon>
        <taxon>Basidiomycota</taxon>
        <taxon>Agaricomycotina</taxon>
        <taxon>Agaricomycetes</taxon>
        <taxon>Agaricomycetidae</taxon>
        <taxon>Boletales</taxon>
        <taxon>Paxilineae</taxon>
        <taxon>Paxillaceae</taxon>
        <taxon>Paxillus</taxon>
    </lineage>
</organism>
<dbReference type="Proteomes" id="UP000054538">
    <property type="component" value="Unassembled WGS sequence"/>
</dbReference>
<accession>A0A0D0DAC7</accession>
<protein>
    <submittedName>
        <fullName evidence="2">Unplaced genomic scaffold scaffold_4283, whole genome shotgun sequence</fullName>
    </submittedName>
</protein>
<gene>
    <name evidence="2" type="ORF">PAXRUDRAFT_20146</name>
</gene>
<name>A0A0D0DAC7_9AGAM</name>
<dbReference type="AlphaFoldDB" id="A0A0D0DAC7"/>
<feature type="region of interest" description="Disordered" evidence="1">
    <location>
        <begin position="125"/>
        <end position="178"/>
    </location>
</feature>
<dbReference type="EMBL" id="KN829105">
    <property type="protein sequence ID" value="KIK74170.1"/>
    <property type="molecule type" value="Genomic_DNA"/>
</dbReference>
<evidence type="ECO:0000313" key="2">
    <source>
        <dbReference type="EMBL" id="KIK74170.1"/>
    </source>
</evidence>
<feature type="compositionally biased region" description="Polar residues" evidence="1">
    <location>
        <begin position="129"/>
        <end position="142"/>
    </location>
</feature>
<sequence length="379" mass="42558">MAADPKQKFELRKAKDGHWDLPPDNFLSASLELQKWLVRDFMNCCWQQMAGQKGNALFSKMMKDLAEFVDLDTGYLPDKPSLEIKDPSHMLKDNVESILRHWKERQENQFLWPIFACKDTAKQSRKTTQRTSSNITQVTPCNVTPAIPPLNDSPKSVAVLSQQSKAGEPSPNVEPTANVSTPIISSFLQTEHNHELIDDSSSKSSLDSNESKNTVELWQCPNQHGATIKGQVKFLRSLGDQNEYLGLINILHLTQVRMGSVEDALLGRLDWKYDNFHLLPEGHKWSPKHESAFGGDLFAMTGKVHGRVHLVTQALFAGMLICDTEMVVGGCTPLCGYPFIPPELKGKTMPGHYISGYILPWCKRLSEQLKESNAEVISR</sequence>
<dbReference type="InParanoid" id="A0A0D0DAC7"/>
<proteinExistence type="predicted"/>